<dbReference type="EMBL" id="SRPS01000022">
    <property type="protein sequence ID" value="KAG5975686.1"/>
    <property type="molecule type" value="Genomic_DNA"/>
</dbReference>
<organism evidence="2 3">
    <name type="scientific">Claviceps arundinis</name>
    <dbReference type="NCBI Taxonomy" id="1623583"/>
    <lineage>
        <taxon>Eukaryota</taxon>
        <taxon>Fungi</taxon>
        <taxon>Dikarya</taxon>
        <taxon>Ascomycota</taxon>
        <taxon>Pezizomycotina</taxon>
        <taxon>Sordariomycetes</taxon>
        <taxon>Hypocreomycetidae</taxon>
        <taxon>Hypocreales</taxon>
        <taxon>Clavicipitaceae</taxon>
        <taxon>Claviceps</taxon>
    </lineage>
</organism>
<evidence type="ECO:0000256" key="1">
    <source>
        <dbReference type="SAM" id="MobiDB-lite"/>
    </source>
</evidence>
<dbReference type="Proteomes" id="UP000784919">
    <property type="component" value="Unassembled WGS sequence"/>
</dbReference>
<evidence type="ECO:0000313" key="2">
    <source>
        <dbReference type="EMBL" id="KAG5975686.1"/>
    </source>
</evidence>
<dbReference type="AlphaFoldDB" id="A0A9P7SR77"/>
<comment type="caution">
    <text evidence="2">The sequence shown here is derived from an EMBL/GenBank/DDBJ whole genome shotgun (WGS) entry which is preliminary data.</text>
</comment>
<proteinExistence type="predicted"/>
<evidence type="ECO:0000313" key="3">
    <source>
        <dbReference type="Proteomes" id="UP000784919"/>
    </source>
</evidence>
<reference evidence="2" key="1">
    <citation type="journal article" date="2020" name="bioRxiv">
        <title>Whole genome comparisons of ergot fungi reveals the divergence and evolution of species within the genus Claviceps are the result of varying mechanisms driving genome evolution and host range expansion.</title>
        <authorList>
            <person name="Wyka S.A."/>
            <person name="Mondo S.J."/>
            <person name="Liu M."/>
            <person name="Dettman J."/>
            <person name="Nalam V."/>
            <person name="Broders K.D."/>
        </authorList>
    </citation>
    <scope>NUCLEOTIDE SEQUENCE</scope>
    <source>
        <strain evidence="2">CCC 1102</strain>
    </source>
</reference>
<feature type="region of interest" description="Disordered" evidence="1">
    <location>
        <begin position="1"/>
        <end position="84"/>
    </location>
</feature>
<protein>
    <submittedName>
        <fullName evidence="2">Uncharacterized protein</fullName>
    </submittedName>
</protein>
<gene>
    <name evidence="2" type="ORF">E4U56_003351</name>
</gene>
<accession>A0A9P7SR77</accession>
<name>A0A9P7SR77_9HYPO</name>
<sequence length="84" mass="9412">MTEIDAEPLPSSRERDVTVVDSDICYNGEQERKGEEEEEEVGDDGRRRQSEQQANQTGTRKKAEKNQQPDLKGGIDGQTPNYSG</sequence>